<dbReference type="Proteomes" id="UP000596176">
    <property type="component" value="Chromosome"/>
</dbReference>
<gene>
    <name evidence="1" type="ORF">JKX24_02840</name>
</gene>
<dbReference type="RefSeq" id="WP_207975871.1">
    <property type="nucleotide sequence ID" value="NZ_CP068391.1"/>
</dbReference>
<organism evidence="1 2">
    <name type="scientific">Serratia proteamaculans</name>
    <dbReference type="NCBI Taxonomy" id="28151"/>
    <lineage>
        <taxon>Bacteria</taxon>
        <taxon>Pseudomonadati</taxon>
        <taxon>Pseudomonadota</taxon>
        <taxon>Gammaproteobacteria</taxon>
        <taxon>Enterobacterales</taxon>
        <taxon>Yersiniaceae</taxon>
        <taxon>Serratia</taxon>
    </lineage>
</organism>
<evidence type="ECO:0000313" key="2">
    <source>
        <dbReference type="Proteomes" id="UP000596176"/>
    </source>
</evidence>
<dbReference type="AlphaFoldDB" id="A0A7U0RNX8"/>
<protein>
    <recommendedName>
        <fullName evidence="3">DUF2384 domain-containing protein</fullName>
    </recommendedName>
</protein>
<evidence type="ECO:0008006" key="3">
    <source>
        <dbReference type="Google" id="ProtNLM"/>
    </source>
</evidence>
<name>A0A7U0RNX8_SERPR</name>
<sequence>MTAKQQIHRRQGHRTVMQMLTADQLQHLKPSKHSARFLVIEIDPDAHTTKSDSNNDAGNSALRKKLTEMINDPAVDPNAAMQMLEIAWDMVTKSTAGKLPAVRGDVDSDNGMPAASIFAGFPEFQGRNEARKQDLRQYLLEDAHWLTSAELSDRAGFKNRNRSAGPNGWKQRGKIFAINVEGHDRYPAYALDEAYQPLKILKDILTVFGDGTSAWSIASWMGTANSWLGGKKPKDVMKKEPAAVLHAALILIEKAGAQHG</sequence>
<proteinExistence type="predicted"/>
<reference evidence="1 2" key="1">
    <citation type="submission" date="2021-01" db="EMBL/GenBank/DDBJ databases">
        <title>Chromosome sequence of Serratia proteamaculans strain 94 rif-r, isolated from spoiled beef.</title>
        <authorList>
            <person name="Zaytseva Y.V."/>
            <person name="Iablokov S.N."/>
            <person name="Klyukina A."/>
        </authorList>
    </citation>
    <scope>NUCLEOTIDE SEQUENCE [LARGE SCALE GENOMIC DNA]</scope>
    <source>
        <strain evidence="1 2">94 rif-r</strain>
    </source>
</reference>
<evidence type="ECO:0000313" key="1">
    <source>
        <dbReference type="EMBL" id="QQX53987.1"/>
    </source>
</evidence>
<accession>A0A7U0RNX8</accession>
<dbReference type="EMBL" id="CP068391">
    <property type="protein sequence ID" value="QQX53987.1"/>
    <property type="molecule type" value="Genomic_DNA"/>
</dbReference>